<feature type="signal peptide" evidence="5">
    <location>
        <begin position="1"/>
        <end position="18"/>
    </location>
</feature>
<dbReference type="SUPFAM" id="SSF55394">
    <property type="entry name" value="Bactericidal permeability-increasing protein, BPI"/>
    <property type="match status" value="2"/>
</dbReference>
<dbReference type="Gene3D" id="3.15.20.10">
    <property type="entry name" value="Bactericidal permeability-increasing protein, domain 2"/>
    <property type="match status" value="1"/>
</dbReference>
<dbReference type="Proteomes" id="UP000694569">
    <property type="component" value="Unplaced"/>
</dbReference>
<keyword evidence="4" id="KW-0391">Immunity</keyword>
<evidence type="ECO:0000313" key="8">
    <source>
        <dbReference type="Ensembl" id="ENSLLEP00000047993.1"/>
    </source>
</evidence>
<organism evidence="8 9">
    <name type="scientific">Leptobrachium leishanense</name>
    <name type="common">Leishan spiny toad</name>
    <dbReference type="NCBI Taxonomy" id="445787"/>
    <lineage>
        <taxon>Eukaryota</taxon>
        <taxon>Metazoa</taxon>
        <taxon>Chordata</taxon>
        <taxon>Craniata</taxon>
        <taxon>Vertebrata</taxon>
        <taxon>Euteleostomi</taxon>
        <taxon>Amphibia</taxon>
        <taxon>Batrachia</taxon>
        <taxon>Anura</taxon>
        <taxon>Pelobatoidea</taxon>
        <taxon>Megophryidae</taxon>
        <taxon>Leptobrachium</taxon>
    </lineage>
</organism>
<keyword evidence="4 5" id="KW-0732">Signal</keyword>
<comment type="subunit">
    <text evidence="4">Monomer. Homodimer; disulfide-linked.</text>
</comment>
<feature type="domain" description="Lipid-binding serum glycoprotein C-terminal" evidence="7">
    <location>
        <begin position="260"/>
        <end position="463"/>
    </location>
</feature>
<dbReference type="GO" id="GO:0045087">
    <property type="term" value="P:innate immune response"/>
    <property type="evidence" value="ECO:0007669"/>
    <property type="project" value="UniProtKB-UniRule"/>
</dbReference>
<dbReference type="Gene3D" id="3.15.10.10">
    <property type="entry name" value="Bactericidal permeability-increasing protein, domain 1"/>
    <property type="match status" value="1"/>
</dbReference>
<evidence type="ECO:0000313" key="9">
    <source>
        <dbReference type="Proteomes" id="UP000694569"/>
    </source>
</evidence>
<dbReference type="InterPro" id="IPR017943">
    <property type="entry name" value="Bactericidal_perm-incr_a/b_dom"/>
</dbReference>
<comment type="subcellular location">
    <subcellularLocation>
        <location evidence="4">Secreted</location>
    </subcellularLocation>
</comment>
<keyword evidence="4" id="KW-0044">Antibiotic</keyword>
<dbReference type="GO" id="GO:0050829">
    <property type="term" value="P:defense response to Gram-negative bacterium"/>
    <property type="evidence" value="ECO:0007669"/>
    <property type="project" value="UniProtKB-UniRule"/>
</dbReference>
<reference evidence="8" key="1">
    <citation type="submission" date="2025-08" db="UniProtKB">
        <authorList>
            <consortium name="Ensembl"/>
        </authorList>
    </citation>
    <scope>IDENTIFICATION</scope>
</reference>
<dbReference type="OrthoDB" id="9938407at2759"/>
<evidence type="ECO:0000259" key="6">
    <source>
        <dbReference type="SMART" id="SM00328"/>
    </source>
</evidence>
<feature type="domain" description="Lipid-binding serum glycoprotein N-terminal" evidence="6">
    <location>
        <begin position="25"/>
        <end position="245"/>
    </location>
</feature>
<dbReference type="InterPro" id="IPR032942">
    <property type="entry name" value="BPI/LBP/Plunc"/>
</dbReference>
<evidence type="ECO:0000256" key="4">
    <source>
        <dbReference type="RuleBase" id="RU369039"/>
    </source>
</evidence>
<dbReference type="Ensembl" id="ENSLLET00000049876.1">
    <property type="protein sequence ID" value="ENSLLEP00000047993.1"/>
    <property type="gene ID" value="ENSLLEG00000030289.1"/>
</dbReference>
<evidence type="ECO:0000256" key="5">
    <source>
        <dbReference type="SAM" id="SignalP"/>
    </source>
</evidence>
<dbReference type="SMART" id="SM00329">
    <property type="entry name" value="BPI2"/>
    <property type="match status" value="1"/>
</dbReference>
<dbReference type="FunFam" id="3.15.10.10:FF:000001">
    <property type="entry name" value="phospholipid transfer protein-like"/>
    <property type="match status" value="1"/>
</dbReference>
<keyword evidence="4" id="KW-0929">Antimicrobial</keyword>
<keyword evidence="4" id="KW-0399">Innate immunity</keyword>
<keyword evidence="4" id="KW-0964">Secreted</keyword>
<comment type="similarity">
    <text evidence="1">Belongs to the BPI/LBP/Plunc superfamily. BPI/LBP family.</text>
</comment>
<keyword evidence="9" id="KW-1185">Reference proteome</keyword>
<proteinExistence type="inferred from homology"/>
<comment type="domain">
    <text evidence="4">The N- and C-terminal barrels adopt an identical fold despite having only 13% of conserved residues.</text>
</comment>
<evidence type="ECO:0000256" key="1">
    <source>
        <dbReference type="ARBA" id="ARBA00007292"/>
    </source>
</evidence>
<dbReference type="PANTHER" id="PTHR10504:SF17">
    <property type="entry name" value="BPI FOLD-CONTAINING FAMILY C PROTEIN"/>
    <property type="match status" value="1"/>
</dbReference>
<name>A0A8C5R7Q7_9ANUR</name>
<dbReference type="SMART" id="SM00328">
    <property type="entry name" value="BPI1"/>
    <property type="match status" value="1"/>
</dbReference>
<sequence length="487" mass="55127">MWILRWMCWLSLLLSGHCGPGVMMRVSQKWLDYVRSEGTEVLRHMLLKDPLPDITGFTHMFGKVNYTISKVLIEEFDVPHTYAVPSPPTNVKFLVEDAKTKVFGQWKVKHWLVNDNGDFNLRLSGVSIAAVIRTFKDSSGRPSVLLSACHSEVKNAKVHLSGGASWLYNLFTVFLEKPIRNSVNEKLCPRVNEAVSILQRELATFHATSRLDAKHEIDYSLINPPQVEETYIDLDLKGSVHPIGLSQYDNPPDIHIDLPNGRASMIYVGLTEYFFNSLAKNYFNSGVLKISLTHEQFPHAFWLRTEGYVTIIPKIKSYYPTSQAMELILTATKAPVVTLTPHNIILEMTGSLQGMAIMPYLITNEIFSVDMTATLISDKVHLSDLNLEVSFVSERLKFHGFRSSVEYINVAELENALEFSLRDSVLRGVNDGLLNGIPMPALANITLQNTAITLSRDFMLVSVDMYYIPWKELIKMLPPRSHIVPWT</sequence>
<evidence type="ECO:0000256" key="3">
    <source>
        <dbReference type="ARBA" id="ARBA00023180"/>
    </source>
</evidence>
<comment type="function">
    <text evidence="4">The cytotoxic action of BPI is limited to many species of Gram-negative bacteria; this specificity may be explained by a strong affinity of the very basic N-terminal half for the negatively charged lipopolysaccharides that are unique to the Gram-negative bacterial outer envelope.</text>
</comment>
<dbReference type="GO" id="GO:0005615">
    <property type="term" value="C:extracellular space"/>
    <property type="evidence" value="ECO:0007669"/>
    <property type="project" value="UniProtKB-UniRule"/>
</dbReference>
<dbReference type="InterPro" id="IPR017942">
    <property type="entry name" value="Lipid-bd_serum_glycop_N"/>
</dbReference>
<feature type="chain" id="PRO_5034120120" description="Bactericidal permeability-increasing protein" evidence="5">
    <location>
        <begin position="19"/>
        <end position="487"/>
    </location>
</feature>
<evidence type="ECO:0000259" key="7">
    <source>
        <dbReference type="SMART" id="SM00329"/>
    </source>
</evidence>
<dbReference type="GO" id="GO:0008289">
    <property type="term" value="F:lipid binding"/>
    <property type="evidence" value="ECO:0007669"/>
    <property type="project" value="InterPro"/>
</dbReference>
<evidence type="ECO:0000256" key="2">
    <source>
        <dbReference type="ARBA" id="ARBA00023157"/>
    </source>
</evidence>
<dbReference type="AlphaFoldDB" id="A0A8C5R7Q7"/>
<accession>A0A8C5R7Q7</accession>
<dbReference type="InterPro" id="IPR001124">
    <property type="entry name" value="Lipid-bd_serum_glycop_C"/>
</dbReference>
<dbReference type="Pfam" id="PF02886">
    <property type="entry name" value="LBP_BPI_CETP_C"/>
    <property type="match status" value="1"/>
</dbReference>
<comment type="domain">
    <text evidence="4">The N-terminal region may be exposed to the interior of the granule, whereas the C-terminal portion may be embedded in the membrane. During phagocytosis and degranulation, proteases may be released and activated and cleave BPI at the junction of the N- and C-terminal portions of the molecule, providing controlled release of the N-terminal antibacterial fragment when bacteria are ingested.</text>
</comment>
<dbReference type="GeneTree" id="ENSGT01150000286994"/>
<reference evidence="8" key="2">
    <citation type="submission" date="2025-09" db="UniProtKB">
        <authorList>
            <consortium name="Ensembl"/>
        </authorList>
    </citation>
    <scope>IDENTIFICATION</scope>
</reference>
<keyword evidence="3 4" id="KW-0325">Glycoprotein</keyword>
<dbReference type="PANTHER" id="PTHR10504">
    <property type="entry name" value="BACTERICIDAL PERMEABILITY-INCREASING BPI PROTEIN-RELATED"/>
    <property type="match status" value="1"/>
</dbReference>
<keyword evidence="2 4" id="KW-1015">Disulfide bond</keyword>
<protein>
    <recommendedName>
        <fullName evidence="4">Bactericidal permeability-increasing protein</fullName>
        <shortName evidence="4">BPI</shortName>
    </recommendedName>
</protein>
<dbReference type="Pfam" id="PF01273">
    <property type="entry name" value="LBP_BPI_CETP"/>
    <property type="match status" value="1"/>
</dbReference>